<evidence type="ECO:0000256" key="6">
    <source>
        <dbReference type="ARBA" id="ARBA00022989"/>
    </source>
</evidence>
<dbReference type="InterPro" id="IPR037185">
    <property type="entry name" value="EmrE-like"/>
</dbReference>
<dbReference type="NCBIfam" id="TIGR00688">
    <property type="entry name" value="rarD"/>
    <property type="match status" value="1"/>
</dbReference>
<feature type="transmembrane region" description="Helical" evidence="8">
    <location>
        <begin position="180"/>
        <end position="202"/>
    </location>
</feature>
<dbReference type="RefSeq" id="WP_160591911.1">
    <property type="nucleotide sequence ID" value="NZ_CP047895.1"/>
</dbReference>
<comment type="subcellular location">
    <subcellularLocation>
        <location evidence="1">Cell membrane</location>
        <topology evidence="1">Multi-pass membrane protein</topology>
    </subcellularLocation>
</comment>
<keyword evidence="5 8" id="KW-0812">Transmembrane</keyword>
<feature type="transmembrane region" description="Helical" evidence="8">
    <location>
        <begin position="214"/>
        <end position="237"/>
    </location>
</feature>
<feature type="transmembrane region" description="Helical" evidence="8">
    <location>
        <begin position="244"/>
        <end position="262"/>
    </location>
</feature>
<feature type="transmembrane region" description="Helical" evidence="8">
    <location>
        <begin position="268"/>
        <end position="288"/>
    </location>
</feature>
<feature type="transmembrane region" description="Helical" evidence="8">
    <location>
        <begin position="74"/>
        <end position="93"/>
    </location>
</feature>
<dbReference type="AlphaFoldDB" id="A0A7Z2NUJ3"/>
<sequence length="293" mass="30932">MSGGAAARRGIALGLGAYFWWGFLPLYFKLFPGVDPGEIVAQRIIWSVVLLAAMIALLGRTAKLRAALGDPRARIVLLASAALIALNWLVYVWAVSRAHVLETSLGYFLNPLVNVVLGMAVLKERLGRAQGIAVLLAAVGVTILAASAAAGLWISLTLAFSFSLYGLLRKIAPVESLEGLMIETLILCPAAFAWLAVLDAGGGLAFGREVGESVLLALGGLVTAAPLLLFAAAARLLPYSTLGLLQYLAPTIQFLLAVLVFGEPLRPAHMLCFGLIWTGLAIFAADGLRRSRS</sequence>
<dbReference type="InterPro" id="IPR004626">
    <property type="entry name" value="RarD"/>
</dbReference>
<organism evidence="10 11">
    <name type="scientific">Sphingomonas changnyeongensis</name>
    <dbReference type="NCBI Taxonomy" id="2698679"/>
    <lineage>
        <taxon>Bacteria</taxon>
        <taxon>Pseudomonadati</taxon>
        <taxon>Pseudomonadota</taxon>
        <taxon>Alphaproteobacteria</taxon>
        <taxon>Sphingomonadales</taxon>
        <taxon>Sphingomonadaceae</taxon>
        <taxon>Sphingomonas</taxon>
    </lineage>
</organism>
<keyword evidence="7 8" id="KW-0472">Membrane</keyword>
<feature type="transmembrane region" description="Helical" evidence="8">
    <location>
        <begin position="44"/>
        <end position="62"/>
    </location>
</feature>
<keyword evidence="3" id="KW-0813">Transport</keyword>
<dbReference type="PANTHER" id="PTHR22911:SF137">
    <property type="entry name" value="SOLUTE CARRIER FAMILY 35 MEMBER G2-RELATED"/>
    <property type="match status" value="1"/>
</dbReference>
<gene>
    <name evidence="10" type="primary">rarD</name>
    <name evidence="10" type="ORF">GVO57_03600</name>
</gene>
<evidence type="ECO:0000256" key="3">
    <source>
        <dbReference type="ARBA" id="ARBA00022448"/>
    </source>
</evidence>
<evidence type="ECO:0000256" key="5">
    <source>
        <dbReference type="ARBA" id="ARBA00022692"/>
    </source>
</evidence>
<reference evidence="10 11" key="1">
    <citation type="submission" date="2020-01" db="EMBL/GenBank/DDBJ databases">
        <title>Sphingomonas sp. C33 whole genome sequece.</title>
        <authorList>
            <person name="Park C."/>
        </authorList>
    </citation>
    <scope>NUCLEOTIDE SEQUENCE [LARGE SCALE GENOMIC DNA]</scope>
    <source>
        <strain evidence="10 11">C33</strain>
    </source>
</reference>
<accession>A0A7Z2NUJ3</accession>
<dbReference type="SUPFAM" id="SSF103481">
    <property type="entry name" value="Multidrug resistance efflux transporter EmrE"/>
    <property type="match status" value="2"/>
</dbReference>
<name>A0A7Z2NUJ3_9SPHN</name>
<dbReference type="Pfam" id="PF00892">
    <property type="entry name" value="EamA"/>
    <property type="match status" value="1"/>
</dbReference>
<evidence type="ECO:0000313" key="11">
    <source>
        <dbReference type="Proteomes" id="UP000464468"/>
    </source>
</evidence>
<feature type="domain" description="EamA" evidence="9">
    <location>
        <begin position="9"/>
        <end position="144"/>
    </location>
</feature>
<evidence type="ECO:0000256" key="1">
    <source>
        <dbReference type="ARBA" id="ARBA00004651"/>
    </source>
</evidence>
<evidence type="ECO:0000256" key="4">
    <source>
        <dbReference type="ARBA" id="ARBA00022475"/>
    </source>
</evidence>
<keyword evidence="4" id="KW-1003">Cell membrane</keyword>
<feature type="transmembrane region" description="Helical" evidence="8">
    <location>
        <begin position="12"/>
        <end position="32"/>
    </location>
</feature>
<feature type="transmembrane region" description="Helical" evidence="8">
    <location>
        <begin position="129"/>
        <end position="146"/>
    </location>
</feature>
<protein>
    <submittedName>
        <fullName evidence="10">EamA family transporter RarD</fullName>
    </submittedName>
</protein>
<dbReference type="InterPro" id="IPR000620">
    <property type="entry name" value="EamA_dom"/>
</dbReference>
<comment type="similarity">
    <text evidence="2">Belongs to the EamA transporter family.</text>
</comment>
<proteinExistence type="inferred from homology"/>
<dbReference type="PANTHER" id="PTHR22911">
    <property type="entry name" value="ACYL-MALONYL CONDENSING ENZYME-RELATED"/>
    <property type="match status" value="1"/>
</dbReference>
<feature type="transmembrane region" description="Helical" evidence="8">
    <location>
        <begin position="105"/>
        <end position="122"/>
    </location>
</feature>
<evidence type="ECO:0000256" key="7">
    <source>
        <dbReference type="ARBA" id="ARBA00023136"/>
    </source>
</evidence>
<dbReference type="Proteomes" id="UP000464468">
    <property type="component" value="Chromosome"/>
</dbReference>
<dbReference type="KEGG" id="schy:GVO57_03600"/>
<evidence type="ECO:0000256" key="8">
    <source>
        <dbReference type="SAM" id="Phobius"/>
    </source>
</evidence>
<dbReference type="EMBL" id="CP047895">
    <property type="protein sequence ID" value="QHL90078.1"/>
    <property type="molecule type" value="Genomic_DNA"/>
</dbReference>
<dbReference type="GO" id="GO:0005886">
    <property type="term" value="C:plasma membrane"/>
    <property type="evidence" value="ECO:0007669"/>
    <property type="project" value="UniProtKB-SubCell"/>
</dbReference>
<keyword evidence="11" id="KW-1185">Reference proteome</keyword>
<evidence type="ECO:0000313" key="10">
    <source>
        <dbReference type="EMBL" id="QHL90078.1"/>
    </source>
</evidence>
<evidence type="ECO:0000256" key="2">
    <source>
        <dbReference type="ARBA" id="ARBA00007362"/>
    </source>
</evidence>
<keyword evidence="6 8" id="KW-1133">Transmembrane helix</keyword>
<evidence type="ECO:0000259" key="9">
    <source>
        <dbReference type="Pfam" id="PF00892"/>
    </source>
</evidence>